<feature type="active site" description="Proton acceptor" evidence="6">
    <location>
        <position position="252"/>
    </location>
</feature>
<evidence type="ECO:0000259" key="7">
    <source>
        <dbReference type="SMART" id="SM01350"/>
    </source>
</evidence>
<dbReference type="EC" id="1.1.1.49" evidence="6"/>
<dbReference type="PRINTS" id="PR00079">
    <property type="entry name" value="G6PDHDRGNASE"/>
</dbReference>
<dbReference type="InterPro" id="IPR006114">
    <property type="entry name" value="6PGDH_C"/>
</dbReference>
<evidence type="ECO:0000256" key="3">
    <source>
        <dbReference type="ARBA" id="ARBA00022857"/>
    </source>
</evidence>
<dbReference type="Pfam" id="PF00479">
    <property type="entry name" value="G6PD_N"/>
    <property type="match status" value="1"/>
</dbReference>
<evidence type="ECO:0000313" key="9">
    <source>
        <dbReference type="Proteomes" id="UP000177958"/>
    </source>
</evidence>
<feature type="binding site" evidence="6">
    <location>
        <position position="51"/>
    </location>
    <ligand>
        <name>NADP(+)</name>
        <dbReference type="ChEBI" id="CHEBI:58349"/>
    </ligand>
</feature>
<feature type="binding site" evidence="6">
    <location>
        <position position="190"/>
    </location>
    <ligand>
        <name>substrate</name>
    </ligand>
</feature>
<dbReference type="PANTHER" id="PTHR23429:SF0">
    <property type="entry name" value="GLUCOSE-6-PHOSPHATE 1-DEHYDROGENASE"/>
    <property type="match status" value="1"/>
</dbReference>
<dbReference type="EMBL" id="MFKX01000020">
    <property type="protein sequence ID" value="OGG57583.1"/>
    <property type="molecule type" value="Genomic_DNA"/>
</dbReference>
<keyword evidence="2 6" id="KW-0313">Glucose metabolism</keyword>
<dbReference type="InterPro" id="IPR004849">
    <property type="entry name" value="6DGDH_YqeC"/>
</dbReference>
<dbReference type="NCBIfam" id="NF007161">
    <property type="entry name" value="PRK09599.1"/>
    <property type="match status" value="1"/>
</dbReference>
<comment type="similarity">
    <text evidence="6">Belongs to the glucose-6-phosphate dehydrogenase family.</text>
</comment>
<organism evidence="8 9">
    <name type="scientific">Candidatus Kaiserbacteria bacterium RIFCSPHIGHO2_01_FULL_55_17</name>
    <dbReference type="NCBI Taxonomy" id="1798484"/>
    <lineage>
        <taxon>Bacteria</taxon>
        <taxon>Candidatus Kaiseribacteriota</taxon>
    </lineage>
</organism>
<reference evidence="8 9" key="1">
    <citation type="journal article" date="2016" name="Nat. Commun.">
        <title>Thousands of microbial genomes shed light on interconnected biogeochemical processes in an aquifer system.</title>
        <authorList>
            <person name="Anantharaman K."/>
            <person name="Brown C.T."/>
            <person name="Hug L.A."/>
            <person name="Sharon I."/>
            <person name="Castelle C.J."/>
            <person name="Probst A.J."/>
            <person name="Thomas B.C."/>
            <person name="Singh A."/>
            <person name="Wilkins M.J."/>
            <person name="Karaoz U."/>
            <person name="Brodie E.L."/>
            <person name="Williams K.H."/>
            <person name="Hubbard S.S."/>
            <person name="Banfield J.F."/>
        </authorList>
    </citation>
    <scope>NUCLEOTIDE SEQUENCE [LARGE SCALE GENOMIC DNA]</scope>
</reference>
<dbReference type="GO" id="GO:0006006">
    <property type="term" value="P:glucose metabolic process"/>
    <property type="evidence" value="ECO:0007669"/>
    <property type="project" value="UniProtKB-KW"/>
</dbReference>
<dbReference type="NCBIfam" id="TIGR00872">
    <property type="entry name" value="gnd_rel"/>
    <property type="match status" value="1"/>
</dbReference>
<dbReference type="InterPro" id="IPR001282">
    <property type="entry name" value="G6P_DH"/>
</dbReference>
<comment type="caution">
    <text evidence="6">Lacks conserved residue(s) required for the propagation of feature annotation.</text>
</comment>
<comment type="pathway">
    <text evidence="1 6">Carbohydrate degradation; pentose phosphate pathway; D-ribulose 5-phosphate from D-glucose 6-phosphate (oxidative stage): step 1/3.</text>
</comment>
<proteinExistence type="inferred from homology"/>
<gene>
    <name evidence="6" type="primary">zwf</name>
    <name evidence="8" type="ORF">A2853_02720</name>
</gene>
<dbReference type="InterPro" id="IPR036291">
    <property type="entry name" value="NAD(P)-bd_dom_sf"/>
</dbReference>
<feature type="binding site" evidence="6">
    <location>
        <position position="160"/>
    </location>
    <ligand>
        <name>NADP(+)</name>
        <dbReference type="ChEBI" id="CHEBI:58349"/>
    </ligand>
</feature>
<dbReference type="Pfam" id="PF00393">
    <property type="entry name" value="6PGD"/>
    <property type="match status" value="1"/>
</dbReference>
<dbReference type="Gene3D" id="1.10.1040.10">
    <property type="entry name" value="N-(1-d-carboxylethyl)-l-norvaline Dehydrogenase, domain 2"/>
    <property type="match status" value="1"/>
</dbReference>
<keyword evidence="5 6" id="KW-0119">Carbohydrate metabolism</keyword>
<name>A0A1F6D809_9BACT</name>
<dbReference type="InterPro" id="IPR013328">
    <property type="entry name" value="6PGD_dom2"/>
</dbReference>
<dbReference type="Gene3D" id="3.30.360.10">
    <property type="entry name" value="Dihydrodipicolinate Reductase, domain 2"/>
    <property type="match status" value="1"/>
</dbReference>
<dbReference type="InterPro" id="IPR022674">
    <property type="entry name" value="G6P_DH_NAD-bd"/>
</dbReference>
<evidence type="ECO:0000256" key="4">
    <source>
        <dbReference type="ARBA" id="ARBA00023002"/>
    </source>
</evidence>
<feature type="binding site" evidence="6">
    <location>
        <position position="228"/>
    </location>
    <ligand>
        <name>substrate</name>
    </ligand>
</feature>
<dbReference type="SUPFAM" id="SSF48179">
    <property type="entry name" value="6-phosphogluconate dehydrogenase C-terminal domain-like"/>
    <property type="match status" value="1"/>
</dbReference>
<dbReference type="GO" id="GO:0004345">
    <property type="term" value="F:glucose-6-phosphate dehydrogenase activity"/>
    <property type="evidence" value="ECO:0007669"/>
    <property type="project" value="UniProtKB-UniRule"/>
</dbReference>
<dbReference type="NCBIfam" id="TIGR00871">
    <property type="entry name" value="zwf"/>
    <property type="match status" value="1"/>
</dbReference>
<dbReference type="HAMAP" id="MF_00966">
    <property type="entry name" value="G6PD"/>
    <property type="match status" value="1"/>
</dbReference>
<evidence type="ECO:0000313" key="8">
    <source>
        <dbReference type="EMBL" id="OGG57583.1"/>
    </source>
</evidence>
<keyword evidence="4 6" id="KW-0560">Oxidoreductase</keyword>
<evidence type="ECO:0000256" key="6">
    <source>
        <dbReference type="HAMAP-Rule" id="MF_00966"/>
    </source>
</evidence>
<feature type="domain" description="6-phosphogluconate dehydrogenase C-terminal" evidence="7">
    <location>
        <begin position="660"/>
        <end position="788"/>
    </location>
</feature>
<dbReference type="Pfam" id="PF03446">
    <property type="entry name" value="NAD_binding_2"/>
    <property type="match status" value="1"/>
</dbReference>
<dbReference type="InterPro" id="IPR008927">
    <property type="entry name" value="6-PGluconate_DH-like_C_sf"/>
</dbReference>
<dbReference type="GO" id="GO:0005829">
    <property type="term" value="C:cytosol"/>
    <property type="evidence" value="ECO:0007669"/>
    <property type="project" value="TreeGrafter"/>
</dbReference>
<dbReference type="Gene3D" id="3.40.50.720">
    <property type="entry name" value="NAD(P)-binding Rossmann-like Domain"/>
    <property type="match status" value="2"/>
</dbReference>
<evidence type="ECO:0000256" key="1">
    <source>
        <dbReference type="ARBA" id="ARBA00004937"/>
    </source>
</evidence>
<dbReference type="GO" id="GO:0004616">
    <property type="term" value="F:phosphogluconate dehydrogenase (decarboxylating) activity"/>
    <property type="evidence" value="ECO:0007669"/>
    <property type="project" value="InterPro"/>
</dbReference>
<comment type="catalytic activity">
    <reaction evidence="6">
        <text>D-glucose 6-phosphate + NADP(+) = 6-phospho-D-glucono-1,5-lactone + NADPH + H(+)</text>
        <dbReference type="Rhea" id="RHEA:15841"/>
        <dbReference type="ChEBI" id="CHEBI:15378"/>
        <dbReference type="ChEBI" id="CHEBI:57783"/>
        <dbReference type="ChEBI" id="CHEBI:57955"/>
        <dbReference type="ChEBI" id="CHEBI:58349"/>
        <dbReference type="ChEBI" id="CHEBI:61548"/>
        <dbReference type="EC" id="1.1.1.49"/>
    </reaction>
</comment>
<dbReference type="SUPFAM" id="SSF51735">
    <property type="entry name" value="NAD(P)-binding Rossmann-fold domains"/>
    <property type="match status" value="2"/>
</dbReference>
<evidence type="ECO:0000256" key="5">
    <source>
        <dbReference type="ARBA" id="ARBA00023277"/>
    </source>
</evidence>
<dbReference type="GO" id="GO:0050661">
    <property type="term" value="F:NADP binding"/>
    <property type="evidence" value="ECO:0007669"/>
    <property type="project" value="UniProtKB-UniRule"/>
</dbReference>
<dbReference type="SUPFAM" id="SSF55347">
    <property type="entry name" value="Glyceraldehyde-3-phosphate dehydrogenase-like, C-terminal domain"/>
    <property type="match status" value="1"/>
</dbReference>
<feature type="binding site" evidence="6">
    <location>
        <position position="194"/>
    </location>
    <ligand>
        <name>substrate</name>
    </ligand>
</feature>
<dbReference type="PANTHER" id="PTHR23429">
    <property type="entry name" value="GLUCOSE-6-PHOSPHATE 1-DEHYDROGENASE G6PD"/>
    <property type="match status" value="1"/>
</dbReference>
<dbReference type="Pfam" id="PF02781">
    <property type="entry name" value="G6PD_C"/>
    <property type="match status" value="1"/>
</dbReference>
<feature type="binding site" evidence="6">
    <location>
        <position position="247"/>
    </location>
    <ligand>
        <name>substrate</name>
    </ligand>
</feature>
<sequence>MIAVPQGNIPTIFAAFGATGDLMRRKVIPAVFHLYKHNELPKMFHVVGFSRRDWSDKDFQVFIKGVVEAHQGSSVSEETLEPFLELFSFQKGTFEDANSYRELKRSFDACDKKWGMCSNKLFYLSVAPEYYDPILNHLSHSGLAEPCAPGEGWTHIIVEKPFGMDSGTAKEIDELMGQLFQEDQIYRVDHYLAKEMMQNILTFRFSNNLFELAWGDELIESIRIRLLEKIGVEDRGEFYDHVGALRDVGQNHLLQMLALVAMDKPASFDAASIQKKRAEILQALATLSSAEIKKQTFRAQYEGYQEIRNVAPDSQTETYFKLRAELEHPKWKGVPVILESGKRMGEALKEILITFKHPTPCLCPKNQPHHKNEIIIRMEPREEILIEFWSKSLGFSFATQARFFHYMLREQSAHVPYVEEYAKLLLDCVRGDQTLFISTDEVRAMWRFTDPILEGWEKGLVPLHSYKSDSKDICDVSGSVEAKNLAPSALKKELGIIGLGKMGGGIARRLLERGWTVHGCDPNSAVVAELSKEGMTGISSPLGLLAELPKSRIVWLMTPHKIVDEVLFGKDGIAEKLSKGDIVIDGGNSYFKDSAARAEKLAARGIHFIDVGFSGGPSGAREGGCLMVGGEEKIFKKLEPLFADLSTKEGYQFFAGAGAGHFVKMVHNGIEYGMMQALAEGFALLKKSNYKLDLSRVADIYDHGSVIESRLVDWLGKAFKLHGEDLEDVSGSVAHTGEGAWTVETAKELKLKAKIIEEALKFRIQSEKNPDYTGKIVSALREQFGGHSVRK</sequence>
<comment type="caution">
    <text evidence="8">The sequence shown here is derived from an EMBL/GenBank/DDBJ whole genome shotgun (WGS) entry which is preliminary data.</text>
</comment>
<dbReference type="Proteomes" id="UP000177958">
    <property type="component" value="Unassembled WGS sequence"/>
</dbReference>
<dbReference type="UniPathway" id="UPA00115">
    <property type="reaction ID" value="UER00408"/>
</dbReference>
<dbReference type="AlphaFoldDB" id="A0A1F6D809"/>
<dbReference type="InterPro" id="IPR022675">
    <property type="entry name" value="G6P_DH_C"/>
</dbReference>
<dbReference type="InterPro" id="IPR006115">
    <property type="entry name" value="6PGDH_NADP-bd"/>
</dbReference>
<accession>A0A1F6D809</accession>
<comment type="function">
    <text evidence="6">Catalyzes the oxidation of glucose 6-phosphate to 6-phosphogluconolactone.</text>
</comment>
<feature type="binding site" evidence="6">
    <location>
        <position position="342"/>
    </location>
    <ligand>
        <name>substrate</name>
    </ligand>
</feature>
<protein>
    <recommendedName>
        <fullName evidence="6">Glucose-6-phosphate 1-dehydrogenase</fullName>
        <shortName evidence="6">G6PD</shortName>
        <ecNumber evidence="6">1.1.1.49</ecNumber>
    </recommendedName>
</protein>
<evidence type="ECO:0000256" key="2">
    <source>
        <dbReference type="ARBA" id="ARBA00022526"/>
    </source>
</evidence>
<dbReference type="GO" id="GO:0009051">
    <property type="term" value="P:pentose-phosphate shunt, oxidative branch"/>
    <property type="evidence" value="ECO:0007669"/>
    <property type="project" value="TreeGrafter"/>
</dbReference>
<dbReference type="SMART" id="SM01350">
    <property type="entry name" value="6PGD"/>
    <property type="match status" value="1"/>
</dbReference>
<keyword evidence="3 6" id="KW-0521">NADP</keyword>